<keyword evidence="9" id="KW-0276">Fatty acid metabolism</keyword>
<reference evidence="20 21" key="1">
    <citation type="submission" date="2019-03" db="EMBL/GenBank/DDBJ databases">
        <title>Genomic Encyclopedia of Type Strains, Phase IV (KMG-V): Genome sequencing to study the core and pangenomes of soil and plant-associated prokaryotes.</title>
        <authorList>
            <person name="Whitman W."/>
        </authorList>
    </citation>
    <scope>NUCLEOTIDE SEQUENCE [LARGE SCALE GENOMIC DNA]</scope>
    <source>
        <strain evidence="20 21">23C40</strain>
    </source>
</reference>
<dbReference type="EC" id="2.3.1.41" evidence="5"/>
<evidence type="ECO:0000256" key="3">
    <source>
        <dbReference type="ARBA" id="ARBA00008467"/>
    </source>
</evidence>
<dbReference type="GO" id="GO:0006633">
    <property type="term" value="P:fatty acid biosynthetic process"/>
    <property type="evidence" value="ECO:0007669"/>
    <property type="project" value="UniProtKB-KW"/>
</dbReference>
<dbReference type="SUPFAM" id="SSF53901">
    <property type="entry name" value="Thiolase-like"/>
    <property type="match status" value="2"/>
</dbReference>
<evidence type="ECO:0000256" key="5">
    <source>
        <dbReference type="ARBA" id="ARBA00013191"/>
    </source>
</evidence>
<dbReference type="InterPro" id="IPR014030">
    <property type="entry name" value="Ketoacyl_synth_N"/>
</dbReference>
<evidence type="ECO:0000256" key="4">
    <source>
        <dbReference type="ARBA" id="ARBA00011738"/>
    </source>
</evidence>
<organism evidence="20 21">
    <name type="scientific">Sinorhizobium americanum</name>
    <dbReference type="NCBI Taxonomy" id="194963"/>
    <lineage>
        <taxon>Bacteria</taxon>
        <taxon>Pseudomonadati</taxon>
        <taxon>Pseudomonadota</taxon>
        <taxon>Alphaproteobacteria</taxon>
        <taxon>Hyphomicrobiales</taxon>
        <taxon>Rhizobiaceae</taxon>
        <taxon>Sinorhizobium/Ensifer group</taxon>
        <taxon>Sinorhizobium</taxon>
    </lineage>
</organism>
<dbReference type="PANTHER" id="PTHR11712">
    <property type="entry name" value="POLYKETIDE SYNTHASE-RELATED"/>
    <property type="match status" value="1"/>
</dbReference>
<evidence type="ECO:0000256" key="7">
    <source>
        <dbReference type="ARBA" id="ARBA00022516"/>
    </source>
</evidence>
<comment type="catalytic activity">
    <reaction evidence="16">
        <text>(3Z)-decenoyl-[ACP] + malonyl-[ACP] + H(+) = 3-oxo-(5Z)-dodecenoyl-[ACP] + holo-[ACP] + CO2</text>
        <dbReference type="Rhea" id="RHEA:54940"/>
        <dbReference type="Rhea" id="RHEA-COMP:9623"/>
        <dbReference type="Rhea" id="RHEA-COMP:9685"/>
        <dbReference type="Rhea" id="RHEA-COMP:9927"/>
        <dbReference type="Rhea" id="RHEA-COMP:14042"/>
        <dbReference type="ChEBI" id="CHEBI:15378"/>
        <dbReference type="ChEBI" id="CHEBI:16526"/>
        <dbReference type="ChEBI" id="CHEBI:64479"/>
        <dbReference type="ChEBI" id="CHEBI:78449"/>
        <dbReference type="ChEBI" id="CHEBI:78798"/>
        <dbReference type="ChEBI" id="CHEBI:138410"/>
    </reaction>
    <physiologicalReaction direction="left-to-right" evidence="16">
        <dbReference type="Rhea" id="RHEA:54941"/>
    </physiologicalReaction>
</comment>
<dbReference type="InterPro" id="IPR020841">
    <property type="entry name" value="PKS_Beta-ketoAc_synthase_dom"/>
</dbReference>
<evidence type="ECO:0000256" key="2">
    <source>
        <dbReference type="ARBA" id="ARBA00005194"/>
    </source>
</evidence>
<evidence type="ECO:0000256" key="10">
    <source>
        <dbReference type="ARBA" id="ARBA00023098"/>
    </source>
</evidence>
<keyword evidence="8 18" id="KW-0808">Transferase</keyword>
<comment type="subunit">
    <text evidence="4">Homodimer.</text>
</comment>
<comment type="caution">
    <text evidence="20">The sequence shown here is derived from an EMBL/GenBank/DDBJ whole genome shotgun (WGS) entry which is preliminary data.</text>
</comment>
<dbReference type="FunFam" id="3.40.47.10:FF:000006">
    <property type="entry name" value="3-oxoacyl-[acyl-carrier-protein] synthase I"/>
    <property type="match status" value="1"/>
</dbReference>
<dbReference type="InterPro" id="IPR000794">
    <property type="entry name" value="Beta-ketoacyl_synthase"/>
</dbReference>
<evidence type="ECO:0000256" key="8">
    <source>
        <dbReference type="ARBA" id="ARBA00022679"/>
    </source>
</evidence>
<keyword evidence="10" id="KW-0443">Lipid metabolism</keyword>
<dbReference type="SMART" id="SM00825">
    <property type="entry name" value="PKS_KS"/>
    <property type="match status" value="1"/>
</dbReference>
<evidence type="ECO:0000256" key="1">
    <source>
        <dbReference type="ARBA" id="ARBA00004496"/>
    </source>
</evidence>
<evidence type="ECO:0000256" key="9">
    <source>
        <dbReference type="ARBA" id="ARBA00022832"/>
    </source>
</evidence>
<dbReference type="NCBIfam" id="NF005589">
    <property type="entry name" value="PRK07314.1"/>
    <property type="match status" value="1"/>
</dbReference>
<evidence type="ECO:0000256" key="13">
    <source>
        <dbReference type="ARBA" id="ARBA00039450"/>
    </source>
</evidence>
<dbReference type="InterPro" id="IPR016039">
    <property type="entry name" value="Thiolase-like"/>
</dbReference>
<keyword evidence="7" id="KW-0444">Lipid biosynthesis</keyword>
<dbReference type="RefSeq" id="WP_132072698.1">
    <property type="nucleotide sequence ID" value="NZ_SLVU01000001.1"/>
</dbReference>
<dbReference type="Proteomes" id="UP000295043">
    <property type="component" value="Unassembled WGS sequence"/>
</dbReference>
<dbReference type="PROSITE" id="PS00606">
    <property type="entry name" value="KS3_1"/>
    <property type="match status" value="1"/>
</dbReference>
<comment type="pathway">
    <text evidence="2">Lipid metabolism; fatty acid biosynthesis.</text>
</comment>
<accession>A0A4R2C6D9</accession>
<dbReference type="InterPro" id="IPR014031">
    <property type="entry name" value="Ketoacyl_synth_C"/>
</dbReference>
<evidence type="ECO:0000259" key="19">
    <source>
        <dbReference type="PROSITE" id="PS52004"/>
    </source>
</evidence>
<evidence type="ECO:0000256" key="15">
    <source>
        <dbReference type="ARBA" id="ARBA00042143"/>
    </source>
</evidence>
<dbReference type="CDD" id="cd00834">
    <property type="entry name" value="KAS_I_II"/>
    <property type="match status" value="1"/>
</dbReference>
<evidence type="ECO:0000256" key="16">
    <source>
        <dbReference type="ARBA" id="ARBA00048121"/>
    </source>
</evidence>
<dbReference type="GO" id="GO:0004315">
    <property type="term" value="F:3-oxoacyl-[acyl-carrier-protein] synthase activity"/>
    <property type="evidence" value="ECO:0007669"/>
    <property type="project" value="UniProtKB-EC"/>
</dbReference>
<dbReference type="GO" id="GO:0005829">
    <property type="term" value="C:cytosol"/>
    <property type="evidence" value="ECO:0007669"/>
    <property type="project" value="TreeGrafter"/>
</dbReference>
<evidence type="ECO:0000256" key="18">
    <source>
        <dbReference type="RuleBase" id="RU003694"/>
    </source>
</evidence>
<evidence type="ECO:0000313" key="20">
    <source>
        <dbReference type="EMBL" id="TCN36078.1"/>
    </source>
</evidence>
<comment type="subcellular location">
    <subcellularLocation>
        <location evidence="1">Cytoplasm</location>
    </subcellularLocation>
</comment>
<dbReference type="InterPro" id="IPR018201">
    <property type="entry name" value="Ketoacyl_synth_AS"/>
</dbReference>
<sequence length="406" mass="43135">MRRVVVTGLGIVSSIGNNADEVTASLRETKSGITFSPDFAEHGFKCQVWGQPTLDPTELVDRRAMRFLSQAGAWNHVAMKQAIADAGLEAADITNERTGIIMGSGGASTRTIVEAAEITRKNVSPKRIGPFAVPKAMSSTASATLATWFQIHGVNYSISSACSTSAHCIGNAAEMIQWGKQDVMFAGGHEDLDWTMSNLFDAMGAMSSQYNDTPASASRAYDVDRDGFVIAGGAGVLVLEELERAKARGAKIYAEIVGYGATSDGYDMVAPSGEGAVRCMRQALATVKGEVDYINTHGTSTPVGDQKEIGAIREVFGEKMPHIQSTKSLTGHSLGAAGVQESIYGLLMMQAGFIGESAHIDTLDPEFEGVPIVRKRIDNAKIDTVLSNSFGFGGTNATLVFQRYNG</sequence>
<dbReference type="Gene3D" id="3.40.47.10">
    <property type="match status" value="2"/>
</dbReference>
<dbReference type="FunFam" id="3.40.47.10:FF:000005">
    <property type="entry name" value="3-oxoacyl-[acyl-carrier-protein] synthase I"/>
    <property type="match status" value="1"/>
</dbReference>
<dbReference type="PANTHER" id="PTHR11712:SF306">
    <property type="entry name" value="3-OXOACYL-[ACYL-CARRIER-PROTEIN] SYNTHASE 1"/>
    <property type="match status" value="1"/>
</dbReference>
<keyword evidence="6" id="KW-0963">Cytoplasm</keyword>
<dbReference type="Pfam" id="PF02801">
    <property type="entry name" value="Ketoacyl-synt_C"/>
    <property type="match status" value="1"/>
</dbReference>
<keyword evidence="11" id="KW-0275">Fatty acid biosynthesis</keyword>
<evidence type="ECO:0000256" key="14">
    <source>
        <dbReference type="ARBA" id="ARBA00041620"/>
    </source>
</evidence>
<dbReference type="EMBL" id="SLVU01000001">
    <property type="protein sequence ID" value="TCN36078.1"/>
    <property type="molecule type" value="Genomic_DNA"/>
</dbReference>
<gene>
    <name evidence="20" type="ORF">EV184_10163</name>
</gene>
<evidence type="ECO:0000256" key="12">
    <source>
        <dbReference type="ARBA" id="ARBA00023315"/>
    </source>
</evidence>
<dbReference type="Pfam" id="PF00109">
    <property type="entry name" value="ketoacyl-synt"/>
    <property type="match status" value="1"/>
</dbReference>
<comment type="similarity">
    <text evidence="3 18">Belongs to the thiolase-like superfamily. Beta-ketoacyl-ACP synthases family.</text>
</comment>
<evidence type="ECO:0000256" key="6">
    <source>
        <dbReference type="ARBA" id="ARBA00022490"/>
    </source>
</evidence>
<evidence type="ECO:0000256" key="11">
    <source>
        <dbReference type="ARBA" id="ARBA00023160"/>
    </source>
</evidence>
<keyword evidence="12" id="KW-0012">Acyltransferase</keyword>
<name>A0A4R2C6D9_9HYPH</name>
<dbReference type="NCBIfam" id="NF005935">
    <property type="entry name" value="PRK07967.1"/>
    <property type="match status" value="1"/>
</dbReference>
<dbReference type="PROSITE" id="PS52004">
    <property type="entry name" value="KS3_2"/>
    <property type="match status" value="1"/>
</dbReference>
<proteinExistence type="inferred from homology"/>
<feature type="domain" description="Ketosynthase family 3 (KS3)" evidence="19">
    <location>
        <begin position="1"/>
        <end position="403"/>
    </location>
</feature>
<protein>
    <recommendedName>
        <fullName evidence="13">3-oxoacyl-[acyl-carrier-protein] synthase 1</fullName>
        <ecNumber evidence="5">2.3.1.41</ecNumber>
    </recommendedName>
    <alternativeName>
        <fullName evidence="14">3-oxoacyl-[acyl-carrier-protein] synthase I</fullName>
    </alternativeName>
    <alternativeName>
        <fullName evidence="15">Beta-ketoacyl-ACP synthase I</fullName>
    </alternativeName>
</protein>
<evidence type="ECO:0000256" key="17">
    <source>
        <dbReference type="ARBA" id="ARBA00048506"/>
    </source>
</evidence>
<evidence type="ECO:0000313" key="21">
    <source>
        <dbReference type="Proteomes" id="UP000295043"/>
    </source>
</evidence>
<dbReference type="AlphaFoldDB" id="A0A4R2C6D9"/>
<comment type="catalytic activity">
    <reaction evidence="17">
        <text>a fatty acyl-[ACP] + malonyl-[ACP] + H(+) = a 3-oxoacyl-[ACP] + holo-[ACP] + CO2</text>
        <dbReference type="Rhea" id="RHEA:22836"/>
        <dbReference type="Rhea" id="RHEA-COMP:9623"/>
        <dbReference type="Rhea" id="RHEA-COMP:9685"/>
        <dbReference type="Rhea" id="RHEA-COMP:9916"/>
        <dbReference type="Rhea" id="RHEA-COMP:14125"/>
        <dbReference type="ChEBI" id="CHEBI:15378"/>
        <dbReference type="ChEBI" id="CHEBI:16526"/>
        <dbReference type="ChEBI" id="CHEBI:64479"/>
        <dbReference type="ChEBI" id="CHEBI:78449"/>
        <dbReference type="ChEBI" id="CHEBI:78776"/>
        <dbReference type="ChEBI" id="CHEBI:138651"/>
        <dbReference type="EC" id="2.3.1.41"/>
    </reaction>
    <physiologicalReaction direction="left-to-right" evidence="17">
        <dbReference type="Rhea" id="RHEA:22837"/>
    </physiologicalReaction>
</comment>